<organism evidence="1 2">
    <name type="scientific">Candidatus Gemmiger excrementigallinarum</name>
    <dbReference type="NCBI Taxonomy" id="2838609"/>
    <lineage>
        <taxon>Bacteria</taxon>
        <taxon>Bacillati</taxon>
        <taxon>Bacillota</taxon>
        <taxon>Clostridia</taxon>
        <taxon>Eubacteriales</taxon>
        <taxon>Gemmiger</taxon>
    </lineage>
</organism>
<dbReference type="Proteomes" id="UP000824048">
    <property type="component" value="Unassembled WGS sequence"/>
</dbReference>
<comment type="caution">
    <text evidence="1">The sequence shown here is derived from an EMBL/GenBank/DDBJ whole genome shotgun (WGS) entry which is preliminary data.</text>
</comment>
<accession>A0A9D2JAQ4</accession>
<protein>
    <submittedName>
        <fullName evidence="1">Uncharacterized protein</fullName>
    </submittedName>
</protein>
<evidence type="ECO:0000313" key="1">
    <source>
        <dbReference type="EMBL" id="HIZ41844.1"/>
    </source>
</evidence>
<sequence length="129" mass="14808">MYKIERTTIKMNPDHGCRYKELTSALNERQQSDRSYLAACYLLSADEDIFDITKPYVSFDGINFAAIRMRVKKRFGTYNEYTAIEVGYSLFTWCDCKVNPHEMAQSGPFWLPLICNALLIQGNATNVGE</sequence>
<dbReference type="AlphaFoldDB" id="A0A9D2JAQ4"/>
<reference evidence="1" key="2">
    <citation type="submission" date="2021-04" db="EMBL/GenBank/DDBJ databases">
        <authorList>
            <person name="Gilroy R."/>
        </authorList>
    </citation>
    <scope>NUCLEOTIDE SEQUENCE</scope>
    <source>
        <strain evidence="1">ChiSxjej1B13-11774</strain>
    </source>
</reference>
<evidence type="ECO:0000313" key="2">
    <source>
        <dbReference type="Proteomes" id="UP000824048"/>
    </source>
</evidence>
<proteinExistence type="predicted"/>
<name>A0A9D2JAQ4_9FIRM</name>
<dbReference type="EMBL" id="DXBP01000030">
    <property type="protein sequence ID" value="HIZ41844.1"/>
    <property type="molecule type" value="Genomic_DNA"/>
</dbReference>
<reference evidence="1" key="1">
    <citation type="journal article" date="2021" name="PeerJ">
        <title>Extensive microbial diversity within the chicken gut microbiome revealed by metagenomics and culture.</title>
        <authorList>
            <person name="Gilroy R."/>
            <person name="Ravi A."/>
            <person name="Getino M."/>
            <person name="Pursley I."/>
            <person name="Horton D.L."/>
            <person name="Alikhan N.F."/>
            <person name="Baker D."/>
            <person name="Gharbi K."/>
            <person name="Hall N."/>
            <person name="Watson M."/>
            <person name="Adriaenssens E.M."/>
            <person name="Foster-Nyarko E."/>
            <person name="Jarju S."/>
            <person name="Secka A."/>
            <person name="Antonio M."/>
            <person name="Oren A."/>
            <person name="Chaudhuri R.R."/>
            <person name="La Ragione R."/>
            <person name="Hildebrand F."/>
            <person name="Pallen M.J."/>
        </authorList>
    </citation>
    <scope>NUCLEOTIDE SEQUENCE</scope>
    <source>
        <strain evidence="1">ChiSxjej1B13-11774</strain>
    </source>
</reference>
<gene>
    <name evidence="1" type="ORF">H9811_04680</name>
</gene>